<feature type="region of interest" description="Disordered" evidence="2">
    <location>
        <begin position="14"/>
        <end position="40"/>
    </location>
</feature>
<feature type="compositionally biased region" description="Low complexity" evidence="2">
    <location>
        <begin position="754"/>
        <end position="765"/>
    </location>
</feature>
<comment type="caution">
    <text evidence="3">The sequence shown here is derived from an EMBL/GenBank/DDBJ whole genome shotgun (WGS) entry which is preliminary data.</text>
</comment>
<feature type="compositionally biased region" description="Polar residues" evidence="2">
    <location>
        <begin position="247"/>
        <end position="257"/>
    </location>
</feature>
<evidence type="ECO:0000256" key="2">
    <source>
        <dbReference type="SAM" id="MobiDB-lite"/>
    </source>
</evidence>
<evidence type="ECO:0000313" key="3">
    <source>
        <dbReference type="EMBL" id="GAX86478.1"/>
    </source>
</evidence>
<feature type="region of interest" description="Disordered" evidence="2">
    <location>
        <begin position="228"/>
        <end position="258"/>
    </location>
</feature>
<protein>
    <submittedName>
        <fullName evidence="3">Uncharacterized protein</fullName>
    </submittedName>
</protein>
<feature type="region of interest" description="Disordered" evidence="2">
    <location>
        <begin position="588"/>
        <end position="626"/>
    </location>
</feature>
<name>A0A250XTU8_9CHLO</name>
<dbReference type="EMBL" id="BEGY01000321">
    <property type="protein sequence ID" value="GAX86478.1"/>
    <property type="molecule type" value="Genomic_DNA"/>
</dbReference>
<feature type="coiled-coil region" evidence="1">
    <location>
        <begin position="47"/>
        <end position="74"/>
    </location>
</feature>
<accession>A0A250XTU8</accession>
<proteinExistence type="predicted"/>
<evidence type="ECO:0000256" key="1">
    <source>
        <dbReference type="SAM" id="Coils"/>
    </source>
</evidence>
<keyword evidence="1" id="KW-0175">Coiled coil</keyword>
<organism evidence="3 4">
    <name type="scientific">Chlamydomonas eustigma</name>
    <dbReference type="NCBI Taxonomy" id="1157962"/>
    <lineage>
        <taxon>Eukaryota</taxon>
        <taxon>Viridiplantae</taxon>
        <taxon>Chlorophyta</taxon>
        <taxon>core chlorophytes</taxon>
        <taxon>Chlorophyceae</taxon>
        <taxon>CS clade</taxon>
        <taxon>Chlamydomonadales</taxon>
        <taxon>Chlamydomonadaceae</taxon>
        <taxon>Chlamydomonas</taxon>
    </lineage>
</organism>
<sequence length="1127" mass="124418">MFSSPVVDMQAKLAQDRAELQRRERARRAEERGVSGSSPNITDQDALIAFESQIHALTEQLQNLSVEFVQAELEEGDEYAAGDGTSSAANTERSVSLSYHTAVPESGVGQVNPLIRQFNLGHPARIAIETVTNDSTPVPRSAMQPGAMIPQHVSNMSVMQPHSSGMQITPEVVDHQSGNPLSVRNQRGSRSFAFAAPVPMEQSLMSMPQHAYTNPVFQHAEFTGYPPYHQGTASVGPTLNPPPPPSRSTVSFQQVQNPPAPPMAHNPLFSDHHDGFGSGTRYAPDRNVSEEMLRHAIMDPKVNVEASSIPNFSTQMSGLVTVLPYVQKMRKYIVANLHKLTGHIATQINLWLSSLVDPMQGVEFAYSHMEVIERMCPGANAWFDHIVSNLGMDVRSGVGETLNAIKALRSRVFDSLGNAVDRVREDYAYPKKQLQFLEAWLQVVIKELCKPDAKELSIWAQGMIMGKHNLLSHSVPAHEDPMTFFKRVGQTFTVFTTHSPKAFRAELHRASVQDVFISGLPDYLQRVAEDTMRRVGVLHHSEDIVNAFLVQDTQNAYEHVLRHETKEIMHKQAARMLPTAYISGHSADKSLIPSAPKTPLPSTRPHRPHGPMASVAGEDDNEDTCVTDTHSHQQRTVEQQHLASHSVHYPPAVHPRHDFGKSGPYVSTNSHAQSRPFTRLPPTCFICNAVGDHYSDKCPQKVQYMQYAEQGKKMVDSTNSDVAPSPALPTAAVLNAAAHAASYATHLTQYNMQQQMQRDAAARQPPQNPTHLAPTDASKRVAQTQFPHASYATPASHSVQAEFVTSLYEQEQEIESMMDLHSHVVSAYSLHAALSTSLDPSPSAQAYLKGLPSKLFYFENNPDMPHESVGVVVKGQRCVSPAPLLDFGSNCYLMAASEADRLGIQVHTLPVKLHTASGLSNIVGVTCPLIIEYGAAPHALHSSHCFIVIKDYPVGLPSYPTSGLGGGERRSMVKVSGFRHPPSHYEGIKAAFYREVAEYKRTAASTVRIPRRGTPEYVSPKFFNAVQSFHDEVMSVDINQLSDEQLYRWLADGSPDADQRSSTLLDYWKRMLFWYLDSEPRFFLIQQNAEQAARIAAMQARLDAVDDAAALAEELDDAGIAEAERQA</sequence>
<gene>
    <name evidence="3" type="ORF">CEUSTIGMA_g13887.t1</name>
</gene>
<dbReference type="Proteomes" id="UP000232323">
    <property type="component" value="Unassembled WGS sequence"/>
</dbReference>
<feature type="compositionally biased region" description="Basic and acidic residues" evidence="2">
    <location>
        <begin position="14"/>
        <end position="33"/>
    </location>
</feature>
<evidence type="ECO:0000313" key="4">
    <source>
        <dbReference type="Proteomes" id="UP000232323"/>
    </source>
</evidence>
<keyword evidence="4" id="KW-1185">Reference proteome</keyword>
<dbReference type="AlphaFoldDB" id="A0A250XTU8"/>
<feature type="region of interest" description="Disordered" evidence="2">
    <location>
        <begin position="754"/>
        <end position="781"/>
    </location>
</feature>
<reference evidence="3 4" key="1">
    <citation type="submission" date="2017-08" db="EMBL/GenBank/DDBJ databases">
        <title>Acidophilic green algal genome provides insights into adaptation to an acidic environment.</title>
        <authorList>
            <person name="Hirooka S."/>
            <person name="Hirose Y."/>
            <person name="Kanesaki Y."/>
            <person name="Higuchi S."/>
            <person name="Fujiwara T."/>
            <person name="Onuma R."/>
            <person name="Era A."/>
            <person name="Ohbayashi R."/>
            <person name="Uzuka A."/>
            <person name="Nozaki H."/>
            <person name="Yoshikawa H."/>
            <person name="Miyagishima S.Y."/>
        </authorList>
    </citation>
    <scope>NUCLEOTIDE SEQUENCE [LARGE SCALE GENOMIC DNA]</scope>
    <source>
        <strain evidence="3 4">NIES-2499</strain>
    </source>
</reference>